<comment type="subcellular location">
    <subcellularLocation>
        <location evidence="7">Cell membrane</location>
        <topology evidence="7">Single-pass membrane protein</topology>
    </subcellularLocation>
</comment>
<accession>A0A212J749</accession>
<evidence type="ECO:0000256" key="4">
    <source>
        <dbReference type="ARBA" id="ARBA00023136"/>
    </source>
</evidence>
<feature type="compositionally biased region" description="Low complexity" evidence="8">
    <location>
        <begin position="283"/>
        <end position="292"/>
    </location>
</feature>
<dbReference type="PANTHER" id="PTHR30518">
    <property type="entry name" value="ENDOLYTIC MUREIN TRANSGLYCOSYLASE"/>
    <property type="match status" value="1"/>
</dbReference>
<dbReference type="PANTHER" id="PTHR30518:SF2">
    <property type="entry name" value="ENDOLYTIC MUREIN TRANSGLYCOSYLASE"/>
    <property type="match status" value="1"/>
</dbReference>
<evidence type="ECO:0000256" key="2">
    <source>
        <dbReference type="ARBA" id="ARBA00022692"/>
    </source>
</evidence>
<dbReference type="Gene3D" id="3.30.160.60">
    <property type="entry name" value="Classic Zinc Finger"/>
    <property type="match status" value="1"/>
</dbReference>
<feature type="transmembrane region" description="Helical" evidence="7">
    <location>
        <begin position="33"/>
        <end position="53"/>
    </location>
</feature>
<sequence length="443" mass="48225">MTDNATPDSQTPEPQISEQPPAPKRTGGFLKKFLLFLLLLTAGAGGYCAYDAYTFVNTPASADPKDITIDILPGATFDRVAWDLYKAGALKDVFRFRVMAKLQKKLGAIQAGEFTVNTGWTPRQLLTHLTSGKANLYRLALREGLPWWEVAKLVEEGGFATAADFEAVIHDPEFLRQYGIPFANAEGFLYPETYLLRKPKDIGGRAQAETVARILVEMFWKRTWPELTQFAAANTSAKGTAIYLPDFTLKNGVPVRVTPQAAPAQPASPADGAPQTPPAQSNTPSGSATQTTPPAPAPPLLVPVSAENLRYLVILASLVERETGVTEERARVAGVYANRMRIGMLLQCDPTIIYGLGKNQSGPIRKSQLEDEKNPYNTYKHPGLTPGPICSPGAASILAAVAPEDHKYLYFVATGKPDGTHTFSTNLRDHEKAVSVYRAAQRR</sequence>
<gene>
    <name evidence="7" type="primary">mltG</name>
    <name evidence="9" type="ORF">KL86DPRO_10801</name>
</gene>
<comment type="function">
    <text evidence="7">Functions as a peptidoglycan terminase that cleaves nascent peptidoglycan strands endolytically to terminate their elongation.</text>
</comment>
<dbReference type="EMBL" id="FLUQ01000001">
    <property type="protein sequence ID" value="SBV95035.1"/>
    <property type="molecule type" value="Genomic_DNA"/>
</dbReference>
<dbReference type="NCBIfam" id="TIGR00247">
    <property type="entry name" value="endolytic transglycosylase MltG"/>
    <property type="match status" value="1"/>
</dbReference>
<evidence type="ECO:0000256" key="3">
    <source>
        <dbReference type="ARBA" id="ARBA00022989"/>
    </source>
</evidence>
<evidence type="ECO:0000313" key="9">
    <source>
        <dbReference type="EMBL" id="SBV95035.1"/>
    </source>
</evidence>
<dbReference type="CDD" id="cd08010">
    <property type="entry name" value="MltG_like"/>
    <property type="match status" value="1"/>
</dbReference>
<evidence type="ECO:0000256" key="7">
    <source>
        <dbReference type="HAMAP-Rule" id="MF_02065"/>
    </source>
</evidence>
<evidence type="ECO:0000256" key="6">
    <source>
        <dbReference type="ARBA" id="ARBA00023316"/>
    </source>
</evidence>
<dbReference type="GO" id="GO:0008932">
    <property type="term" value="F:lytic endotransglycosylase activity"/>
    <property type="evidence" value="ECO:0007669"/>
    <property type="project" value="UniProtKB-UniRule"/>
</dbReference>
<dbReference type="GO" id="GO:0009252">
    <property type="term" value="P:peptidoglycan biosynthetic process"/>
    <property type="evidence" value="ECO:0007669"/>
    <property type="project" value="UniProtKB-UniRule"/>
</dbReference>
<dbReference type="GO" id="GO:0071555">
    <property type="term" value="P:cell wall organization"/>
    <property type="evidence" value="ECO:0007669"/>
    <property type="project" value="UniProtKB-KW"/>
</dbReference>
<reference evidence="9" key="1">
    <citation type="submission" date="2016-04" db="EMBL/GenBank/DDBJ databases">
        <authorList>
            <person name="Evans L.H."/>
            <person name="Alamgir A."/>
            <person name="Owens N."/>
            <person name="Weber N.D."/>
            <person name="Virtaneva K."/>
            <person name="Barbian K."/>
            <person name="Babar A."/>
            <person name="Rosenke K."/>
        </authorList>
    </citation>
    <scope>NUCLEOTIDE SEQUENCE</scope>
    <source>
        <strain evidence="9">86</strain>
    </source>
</reference>
<feature type="region of interest" description="Disordered" evidence="8">
    <location>
        <begin position="260"/>
        <end position="300"/>
    </location>
</feature>
<organism evidence="9">
    <name type="scientific">uncultured delta proteobacterium</name>
    <dbReference type="NCBI Taxonomy" id="34034"/>
    <lineage>
        <taxon>Bacteria</taxon>
        <taxon>Deltaproteobacteria</taxon>
        <taxon>environmental samples</taxon>
    </lineage>
</organism>
<dbReference type="EC" id="4.2.2.29" evidence="7"/>
<dbReference type="Gene3D" id="3.30.1490.480">
    <property type="entry name" value="Endolytic murein transglycosylase"/>
    <property type="match status" value="1"/>
</dbReference>
<protein>
    <recommendedName>
        <fullName evidence="7">Endolytic murein transglycosylase</fullName>
        <ecNumber evidence="7">4.2.2.29</ecNumber>
    </recommendedName>
    <alternativeName>
        <fullName evidence="7">Peptidoglycan lytic transglycosylase</fullName>
    </alternativeName>
    <alternativeName>
        <fullName evidence="7">Peptidoglycan polymerization terminase</fullName>
    </alternativeName>
</protein>
<keyword evidence="2 7" id="KW-0812">Transmembrane</keyword>
<feature type="site" description="Important for catalytic activity" evidence="7">
    <location>
        <position position="322"/>
    </location>
</feature>
<feature type="region of interest" description="Disordered" evidence="8">
    <location>
        <begin position="1"/>
        <end position="24"/>
    </location>
</feature>
<comment type="similarity">
    <text evidence="7">Belongs to the transglycosylase MltG family.</text>
</comment>
<dbReference type="InterPro" id="IPR003770">
    <property type="entry name" value="MLTG-like"/>
</dbReference>
<proteinExistence type="inferred from homology"/>
<comment type="catalytic activity">
    <reaction evidence="7">
        <text>a peptidoglycan chain = a peptidoglycan chain with N-acetyl-1,6-anhydromuramyl-[peptide] at the reducing end + a peptidoglycan chain with N-acetylglucosamine at the non-reducing end.</text>
        <dbReference type="EC" id="4.2.2.29"/>
    </reaction>
</comment>
<keyword evidence="4 7" id="KW-0472">Membrane</keyword>
<evidence type="ECO:0000256" key="8">
    <source>
        <dbReference type="SAM" id="MobiDB-lite"/>
    </source>
</evidence>
<keyword evidence="6 7" id="KW-0961">Cell wall biogenesis/degradation</keyword>
<dbReference type="Pfam" id="PF02618">
    <property type="entry name" value="YceG"/>
    <property type="match status" value="2"/>
</dbReference>
<feature type="compositionally biased region" description="Polar residues" evidence="8">
    <location>
        <begin position="1"/>
        <end position="18"/>
    </location>
</feature>
<dbReference type="GO" id="GO:0005886">
    <property type="term" value="C:plasma membrane"/>
    <property type="evidence" value="ECO:0007669"/>
    <property type="project" value="UniProtKB-SubCell"/>
</dbReference>
<dbReference type="AlphaFoldDB" id="A0A212J749"/>
<keyword evidence="1 7" id="KW-1003">Cell membrane</keyword>
<keyword evidence="5 7" id="KW-0456">Lyase</keyword>
<evidence type="ECO:0000256" key="1">
    <source>
        <dbReference type="ARBA" id="ARBA00022475"/>
    </source>
</evidence>
<keyword evidence="3 7" id="KW-1133">Transmembrane helix</keyword>
<name>A0A212J749_9DELT</name>
<evidence type="ECO:0000256" key="5">
    <source>
        <dbReference type="ARBA" id="ARBA00023239"/>
    </source>
</evidence>
<feature type="compositionally biased region" description="Low complexity" evidence="8">
    <location>
        <begin position="260"/>
        <end position="274"/>
    </location>
</feature>
<dbReference type="HAMAP" id="MF_02065">
    <property type="entry name" value="MltG"/>
    <property type="match status" value="1"/>
</dbReference>